<evidence type="ECO:0000259" key="2">
    <source>
        <dbReference type="Pfam" id="PF13556"/>
    </source>
</evidence>
<dbReference type="InterPro" id="IPR042070">
    <property type="entry name" value="PucR_C-HTH_sf"/>
</dbReference>
<gene>
    <name evidence="3" type="ORF">CSW57_16085</name>
</gene>
<dbReference type="Pfam" id="PF07905">
    <property type="entry name" value="PucR"/>
    <property type="match status" value="1"/>
</dbReference>
<dbReference type="AlphaFoldDB" id="A0A2G3PHL8"/>
<comment type="caution">
    <text evidence="3">The sequence shown here is derived from an EMBL/GenBank/DDBJ whole genome shotgun (WGS) entry which is preliminary data.</text>
</comment>
<evidence type="ECO:0000313" key="3">
    <source>
        <dbReference type="EMBL" id="PHV65309.1"/>
    </source>
</evidence>
<evidence type="ECO:0000313" key="4">
    <source>
        <dbReference type="Proteomes" id="UP000225108"/>
    </source>
</evidence>
<protein>
    <submittedName>
        <fullName evidence="3">PucR family transcriptional regulator</fullName>
    </submittedName>
</protein>
<accession>A0A2G3PHL8</accession>
<dbReference type="PANTHER" id="PTHR33744">
    <property type="entry name" value="CARBOHYDRATE DIACID REGULATOR"/>
    <property type="match status" value="1"/>
</dbReference>
<dbReference type="PANTHER" id="PTHR33744:SF1">
    <property type="entry name" value="DNA-BINDING TRANSCRIPTIONAL ACTIVATOR ADER"/>
    <property type="match status" value="1"/>
</dbReference>
<sequence length="511" mass="53919">MVLALHEVLDRHLAATDPQVLSGHGRLGNEVRWVHSSEIFEIGPLLSGGELLLTTGLGLAGTDAGTRRHYIRELATRDVAGVAVELGRTFDEVPDEMIREASSVQLPLIALHTVIPFIDLCRAANTDIVSREVGVLRRRGELDAALHALMAAGAGAPAIVKAIAAAIGCPLVVLGKNNALMAAEGVDDDHSAWQVVDAQSASVPVQSRGQVIATLVAGPSSLDADTMMSLLDLGAGPLGVALSMSRELGGLRHRAAATLMSDLLDRRVDRRPDLMMRSRAAGFDPAGAVCIVPVAISAPAPRMAAQLTATVTKKLAVQSLHADVHATSYALFAMTDQARDQITRVCAAFAGIVGEATVVVGNAARVDARDLSDALLTVRRALAIASGSRRAMARHTDAVSSVRALAAELAVETLDAAVRDDLVTSVGPLVEWDRTHGSELTHTLEVHLRHGCSATRSAVALHLGRQSLYQRLERIRELLGFDFAAPETYPSVLLALCAHRSAVRSASGQED</sequence>
<dbReference type="EMBL" id="PEBD01000010">
    <property type="protein sequence ID" value="PHV65309.1"/>
    <property type="molecule type" value="Genomic_DNA"/>
</dbReference>
<feature type="domain" description="Purine catabolism PurC-like" evidence="1">
    <location>
        <begin position="8"/>
        <end position="128"/>
    </location>
</feature>
<evidence type="ECO:0000259" key="1">
    <source>
        <dbReference type="Pfam" id="PF07905"/>
    </source>
</evidence>
<dbReference type="Pfam" id="PF13556">
    <property type="entry name" value="HTH_30"/>
    <property type="match status" value="1"/>
</dbReference>
<proteinExistence type="predicted"/>
<dbReference type="InterPro" id="IPR051448">
    <property type="entry name" value="CdaR-like_regulators"/>
</dbReference>
<feature type="domain" description="PucR C-terminal helix-turn-helix" evidence="2">
    <location>
        <begin position="440"/>
        <end position="496"/>
    </location>
</feature>
<dbReference type="InterPro" id="IPR025736">
    <property type="entry name" value="PucR_C-HTH_dom"/>
</dbReference>
<dbReference type="RefSeq" id="WP_099384529.1">
    <property type="nucleotide sequence ID" value="NZ_PEBD01000010.1"/>
</dbReference>
<dbReference type="Gene3D" id="1.10.10.2840">
    <property type="entry name" value="PucR C-terminal helix-turn-helix domain"/>
    <property type="match status" value="1"/>
</dbReference>
<dbReference type="InterPro" id="IPR012914">
    <property type="entry name" value="PucR_dom"/>
</dbReference>
<name>A0A2G3PHL8_WILMA</name>
<dbReference type="Proteomes" id="UP000225108">
    <property type="component" value="Unassembled WGS sequence"/>
</dbReference>
<organism evidence="3 4">
    <name type="scientific">Williamsia marianensis</name>
    <dbReference type="NCBI Taxonomy" id="85044"/>
    <lineage>
        <taxon>Bacteria</taxon>
        <taxon>Bacillati</taxon>
        <taxon>Actinomycetota</taxon>
        <taxon>Actinomycetes</taxon>
        <taxon>Mycobacteriales</taxon>
        <taxon>Nocardiaceae</taxon>
        <taxon>Williamsia</taxon>
    </lineage>
</organism>
<reference evidence="3 4" key="1">
    <citation type="submission" date="2017-10" db="EMBL/GenBank/DDBJ databases">
        <title>The draft genome sequence of Williamsia sp. BULT 1.1 isolated from the semi-arid grassland soils from South Africa.</title>
        <authorList>
            <person name="Kabwe M.H."/>
            <person name="Govender N."/>
            <person name="Mutseka Lunga P."/>
            <person name="Vikram S."/>
            <person name="Makhalanyane T.P."/>
        </authorList>
    </citation>
    <scope>NUCLEOTIDE SEQUENCE [LARGE SCALE GENOMIC DNA]</scope>
    <source>
        <strain evidence="3 4">BULT 1.1</strain>
    </source>
</reference>